<evidence type="ECO:0000259" key="12">
    <source>
        <dbReference type="PROSITE" id="PS50112"/>
    </source>
</evidence>
<evidence type="ECO:0000256" key="6">
    <source>
        <dbReference type="ARBA" id="ARBA00023012"/>
    </source>
</evidence>
<dbReference type="InterPro" id="IPR001789">
    <property type="entry name" value="Sig_transdc_resp-reg_receiver"/>
</dbReference>
<dbReference type="InterPro" id="IPR035965">
    <property type="entry name" value="PAS-like_dom_sf"/>
</dbReference>
<dbReference type="Pfam" id="PF01627">
    <property type="entry name" value="Hpt"/>
    <property type="match status" value="1"/>
</dbReference>
<dbReference type="SUPFAM" id="SSF47226">
    <property type="entry name" value="Histidine-containing phosphotransfer domain, HPT domain"/>
    <property type="match status" value="1"/>
</dbReference>
<keyword evidence="6" id="KW-0902">Two-component regulatory system</keyword>
<dbReference type="InterPro" id="IPR036641">
    <property type="entry name" value="HPT_dom_sf"/>
</dbReference>
<evidence type="ECO:0000256" key="2">
    <source>
        <dbReference type="ARBA" id="ARBA00004236"/>
    </source>
</evidence>
<feature type="modified residue" description="4-aspartylphosphate" evidence="8">
    <location>
        <position position="771"/>
    </location>
</feature>
<feature type="modified residue" description="Phosphohistidine" evidence="7">
    <location>
        <position position="906"/>
    </location>
</feature>
<evidence type="ECO:0000256" key="5">
    <source>
        <dbReference type="ARBA" id="ARBA00022777"/>
    </source>
</evidence>
<dbReference type="EC" id="2.7.13.3" evidence="3"/>
<dbReference type="Gene3D" id="3.40.50.2300">
    <property type="match status" value="1"/>
</dbReference>
<organism evidence="15 16">
    <name type="scientific">Paractinoplanes globisporus</name>
    <dbReference type="NCBI Taxonomy" id="113565"/>
    <lineage>
        <taxon>Bacteria</taxon>
        <taxon>Bacillati</taxon>
        <taxon>Actinomycetota</taxon>
        <taxon>Actinomycetes</taxon>
        <taxon>Micromonosporales</taxon>
        <taxon>Micromonosporaceae</taxon>
        <taxon>Paractinoplanes</taxon>
    </lineage>
</organism>
<dbReference type="InterPro" id="IPR036097">
    <property type="entry name" value="HisK_dim/P_sf"/>
</dbReference>
<keyword evidence="9" id="KW-0812">Transmembrane</keyword>
<dbReference type="RefSeq" id="WP_051115182.1">
    <property type="nucleotide sequence ID" value="NZ_JBIAZU010000002.1"/>
</dbReference>
<dbReference type="SMART" id="SM00387">
    <property type="entry name" value="HATPase_c"/>
    <property type="match status" value="1"/>
</dbReference>
<evidence type="ECO:0000313" key="15">
    <source>
        <dbReference type="EMBL" id="MFF5290692.1"/>
    </source>
</evidence>
<proteinExistence type="predicted"/>
<dbReference type="Gene3D" id="1.10.287.130">
    <property type="match status" value="1"/>
</dbReference>
<dbReference type="SMART" id="SM00388">
    <property type="entry name" value="HisKA"/>
    <property type="match status" value="1"/>
</dbReference>
<keyword evidence="5" id="KW-0418">Kinase</keyword>
<feature type="domain" description="PAC" evidence="13">
    <location>
        <begin position="410"/>
        <end position="460"/>
    </location>
</feature>
<sequence length="970" mass="103562">MASGPGIGIARVLFARTISAMVTRRLLASALVALPAAGLLLLAGQEAGWYGPRVGYALLVAVNVALVVGAGLAAGARAARTETAQRELYQWEQCAAILRHTPSAFTIKGLDGRYQYASSAFERLKYLATGGATGHADHELHTPEQMAEIVRRDRAVLAAGRPMVFEDELAAEGGTRTFVTTMFPMYDDDGVPVAICNCSTEITELRMAEGKFKGLLDASPEAMVCVDAGGRIVLANARALQVFRYERGELVGAPVEALVPGAHRSRHVAHRRDYLANPVPRPMGEGMHLTAVRKDGTEFPVEISLATVDADDGPVVFATVQDITAEVEAEQRLRIEREQFRMIMTAASDPFVSMDDRGRITEFNGQAERIFGWERHLVIGRAVTGTILPPRYRGALDRLLAGRWDWLLDRPTEMYAVRRNGEEMPIELTMWRIHRDGSSMYHAFARDITARRQTEAALANARDQAVEMARLKSQFLASMGHEIRTPMNGVIGLSGLLLGTDLAEKQSRYAEGIRTAGVALLSVINDVLDFSRLEAGKVVTERIDFAIATLLDEVVGLLAGGAGGKDLAVVARCDPSLPARVSGDAGKLRQVLLNLVGNAIKFTERGEVAVTAEPVPAGDGILPVRFSVSDTGIGIDEAGQARLFEPFTQADAGTTRRFGGTGLGLAISHDLVAVMGGEIGLTSRPGQGSTFFFTVPLWPAAEATPAPATFVAAPVHPVGHGHVLLVEDNDINQIVALGILGGLGYTADVAAHGRAAVEMAGERDYLAIFMDCLMPEMDGYEATAAIRLQETAGRHTPIIAMTAGAMAEDRDRCLAAGMDDHITKPLMPQEIVKALARWQPAGEEAGEQAEAEIERRLDLLRAAGALDGAAVAGLLRKVAAQLPTLVEEISQALALDDAEALRAVAHRLTGVAANLGALGLADLSRGLEGAARRTDFEEALLAVAEIQPAARRTLDAVDAVTARLAAHEPV</sequence>
<comment type="subcellular location">
    <subcellularLocation>
        <location evidence="2">Cell membrane</location>
    </subcellularLocation>
</comment>
<dbReference type="SMART" id="SM00091">
    <property type="entry name" value="PAS"/>
    <property type="match status" value="3"/>
</dbReference>
<dbReference type="SUPFAM" id="SSF55874">
    <property type="entry name" value="ATPase domain of HSP90 chaperone/DNA topoisomerase II/histidine kinase"/>
    <property type="match status" value="1"/>
</dbReference>
<dbReference type="InterPro" id="IPR004358">
    <property type="entry name" value="Sig_transdc_His_kin-like_C"/>
</dbReference>
<dbReference type="Pfam" id="PF02518">
    <property type="entry name" value="HATPase_c"/>
    <property type="match status" value="1"/>
</dbReference>
<evidence type="ECO:0000256" key="1">
    <source>
        <dbReference type="ARBA" id="ARBA00000085"/>
    </source>
</evidence>
<dbReference type="Gene3D" id="3.30.565.10">
    <property type="entry name" value="Histidine kinase-like ATPase, C-terminal domain"/>
    <property type="match status" value="1"/>
</dbReference>
<evidence type="ECO:0000256" key="8">
    <source>
        <dbReference type="PROSITE-ProRule" id="PRU00169"/>
    </source>
</evidence>
<keyword evidence="5" id="KW-0808">Transferase</keyword>
<dbReference type="Proteomes" id="UP001602245">
    <property type="component" value="Unassembled WGS sequence"/>
</dbReference>
<dbReference type="InterPro" id="IPR000014">
    <property type="entry name" value="PAS"/>
</dbReference>
<dbReference type="InterPro" id="IPR036890">
    <property type="entry name" value="HATPase_C_sf"/>
</dbReference>
<dbReference type="PRINTS" id="PR00344">
    <property type="entry name" value="BCTRLSENSOR"/>
</dbReference>
<feature type="transmembrane region" description="Helical" evidence="9">
    <location>
        <begin position="56"/>
        <end position="76"/>
    </location>
</feature>
<dbReference type="PANTHER" id="PTHR45339:SF3">
    <property type="entry name" value="HISTIDINE KINASE"/>
    <property type="match status" value="1"/>
</dbReference>
<dbReference type="EMBL" id="JBIAZU010000002">
    <property type="protein sequence ID" value="MFF5290692.1"/>
    <property type="molecule type" value="Genomic_DNA"/>
</dbReference>
<dbReference type="SMART" id="SM00448">
    <property type="entry name" value="REC"/>
    <property type="match status" value="1"/>
</dbReference>
<dbReference type="InterPro" id="IPR003661">
    <property type="entry name" value="HisK_dim/P_dom"/>
</dbReference>
<dbReference type="CDD" id="cd00082">
    <property type="entry name" value="HisKA"/>
    <property type="match status" value="1"/>
</dbReference>
<dbReference type="InterPro" id="IPR008207">
    <property type="entry name" value="Sig_transdc_His_kin_Hpt_dom"/>
</dbReference>
<dbReference type="PROSITE" id="PS50894">
    <property type="entry name" value="HPT"/>
    <property type="match status" value="1"/>
</dbReference>
<feature type="domain" description="Response regulatory" evidence="11">
    <location>
        <begin position="722"/>
        <end position="839"/>
    </location>
</feature>
<evidence type="ECO:0000256" key="7">
    <source>
        <dbReference type="PROSITE-ProRule" id="PRU00110"/>
    </source>
</evidence>
<feature type="domain" description="PAC" evidence="13">
    <location>
        <begin position="285"/>
        <end position="335"/>
    </location>
</feature>
<dbReference type="Gene3D" id="3.30.450.20">
    <property type="entry name" value="PAS domain"/>
    <property type="match status" value="3"/>
</dbReference>
<dbReference type="PROSITE" id="PS50113">
    <property type="entry name" value="PAC"/>
    <property type="match status" value="2"/>
</dbReference>
<dbReference type="Pfam" id="PF13426">
    <property type="entry name" value="PAS_9"/>
    <property type="match status" value="2"/>
</dbReference>
<accession>A0ABW6WBK0</accession>
<dbReference type="CDD" id="cd00130">
    <property type="entry name" value="PAS"/>
    <property type="match status" value="2"/>
</dbReference>
<dbReference type="InterPro" id="IPR013656">
    <property type="entry name" value="PAS_4"/>
</dbReference>
<evidence type="ECO:0000259" key="11">
    <source>
        <dbReference type="PROSITE" id="PS50110"/>
    </source>
</evidence>
<evidence type="ECO:0000259" key="10">
    <source>
        <dbReference type="PROSITE" id="PS50109"/>
    </source>
</evidence>
<keyword evidence="9" id="KW-1133">Transmembrane helix</keyword>
<evidence type="ECO:0000256" key="9">
    <source>
        <dbReference type="SAM" id="Phobius"/>
    </source>
</evidence>
<dbReference type="PROSITE" id="PS50109">
    <property type="entry name" value="HIS_KIN"/>
    <property type="match status" value="1"/>
</dbReference>
<keyword evidence="16" id="KW-1185">Reference proteome</keyword>
<gene>
    <name evidence="15" type="ORF">ACFY35_14700</name>
</gene>
<protein>
    <recommendedName>
        <fullName evidence="3">histidine kinase</fullName>
        <ecNumber evidence="3">2.7.13.3</ecNumber>
    </recommendedName>
</protein>
<feature type="domain" description="HPt" evidence="14">
    <location>
        <begin position="867"/>
        <end position="967"/>
    </location>
</feature>
<keyword evidence="4 8" id="KW-0597">Phosphoprotein</keyword>
<dbReference type="SUPFAM" id="SSF55785">
    <property type="entry name" value="PYP-like sensor domain (PAS domain)"/>
    <property type="match status" value="3"/>
</dbReference>
<dbReference type="CDD" id="cd16922">
    <property type="entry name" value="HATPase_EvgS-ArcB-TorS-like"/>
    <property type="match status" value="1"/>
</dbReference>
<evidence type="ECO:0000256" key="4">
    <source>
        <dbReference type="ARBA" id="ARBA00022553"/>
    </source>
</evidence>
<dbReference type="InterPro" id="IPR000700">
    <property type="entry name" value="PAS-assoc_C"/>
</dbReference>
<comment type="caution">
    <text evidence="15">The sequence shown here is derived from an EMBL/GenBank/DDBJ whole genome shotgun (WGS) entry which is preliminary data.</text>
</comment>
<dbReference type="Pfam" id="PF08448">
    <property type="entry name" value="PAS_4"/>
    <property type="match status" value="1"/>
</dbReference>
<feature type="domain" description="PAS" evidence="12">
    <location>
        <begin position="336"/>
        <end position="400"/>
    </location>
</feature>
<dbReference type="InterPro" id="IPR011006">
    <property type="entry name" value="CheY-like_superfamily"/>
</dbReference>
<evidence type="ECO:0000259" key="14">
    <source>
        <dbReference type="PROSITE" id="PS50894"/>
    </source>
</evidence>
<dbReference type="NCBIfam" id="TIGR00229">
    <property type="entry name" value="sensory_box"/>
    <property type="match status" value="2"/>
</dbReference>
<reference evidence="15 16" key="1">
    <citation type="submission" date="2024-10" db="EMBL/GenBank/DDBJ databases">
        <title>The Natural Products Discovery Center: Release of the First 8490 Sequenced Strains for Exploring Actinobacteria Biosynthetic Diversity.</title>
        <authorList>
            <person name="Kalkreuter E."/>
            <person name="Kautsar S.A."/>
            <person name="Yang D."/>
            <person name="Bader C.D."/>
            <person name="Teijaro C.N."/>
            <person name="Fluegel L."/>
            <person name="Davis C.M."/>
            <person name="Simpson J.R."/>
            <person name="Lauterbach L."/>
            <person name="Steele A.D."/>
            <person name="Gui C."/>
            <person name="Meng S."/>
            <person name="Li G."/>
            <person name="Viehrig K."/>
            <person name="Ye F."/>
            <person name="Su P."/>
            <person name="Kiefer A.F."/>
            <person name="Nichols A."/>
            <person name="Cepeda A.J."/>
            <person name="Yan W."/>
            <person name="Fan B."/>
            <person name="Jiang Y."/>
            <person name="Adhikari A."/>
            <person name="Zheng C.-J."/>
            <person name="Schuster L."/>
            <person name="Cowan T.M."/>
            <person name="Smanski M.J."/>
            <person name="Chevrette M.G."/>
            <person name="De Carvalho L.P.S."/>
            <person name="Shen B."/>
        </authorList>
    </citation>
    <scope>NUCLEOTIDE SEQUENCE [LARGE SCALE GENOMIC DNA]</scope>
    <source>
        <strain evidence="15 16">NPDC000087</strain>
    </source>
</reference>
<dbReference type="PANTHER" id="PTHR45339">
    <property type="entry name" value="HYBRID SIGNAL TRANSDUCTION HISTIDINE KINASE J"/>
    <property type="match status" value="1"/>
</dbReference>
<dbReference type="CDD" id="cd17546">
    <property type="entry name" value="REC_hyHK_CKI1_RcsC-like"/>
    <property type="match status" value="1"/>
</dbReference>
<dbReference type="Pfam" id="PF00512">
    <property type="entry name" value="HisKA"/>
    <property type="match status" value="1"/>
</dbReference>
<dbReference type="Pfam" id="PF00072">
    <property type="entry name" value="Response_reg"/>
    <property type="match status" value="1"/>
</dbReference>
<feature type="domain" description="PAS" evidence="12">
    <location>
        <begin position="208"/>
        <end position="252"/>
    </location>
</feature>
<keyword evidence="9" id="KW-0472">Membrane</keyword>
<feature type="domain" description="Histidine kinase" evidence="10">
    <location>
        <begin position="478"/>
        <end position="699"/>
    </location>
</feature>
<dbReference type="PROSITE" id="PS50110">
    <property type="entry name" value="RESPONSE_REGULATORY"/>
    <property type="match status" value="1"/>
</dbReference>
<feature type="transmembrane region" description="Helical" evidence="9">
    <location>
        <begin position="26"/>
        <end position="44"/>
    </location>
</feature>
<dbReference type="InterPro" id="IPR003594">
    <property type="entry name" value="HATPase_dom"/>
</dbReference>
<dbReference type="SUPFAM" id="SSF47384">
    <property type="entry name" value="Homodimeric domain of signal transducing histidine kinase"/>
    <property type="match status" value="1"/>
</dbReference>
<evidence type="ECO:0000256" key="3">
    <source>
        <dbReference type="ARBA" id="ARBA00012438"/>
    </source>
</evidence>
<evidence type="ECO:0000313" key="16">
    <source>
        <dbReference type="Proteomes" id="UP001602245"/>
    </source>
</evidence>
<evidence type="ECO:0000259" key="13">
    <source>
        <dbReference type="PROSITE" id="PS50113"/>
    </source>
</evidence>
<dbReference type="PROSITE" id="PS50112">
    <property type="entry name" value="PAS"/>
    <property type="match status" value="2"/>
</dbReference>
<comment type="catalytic activity">
    <reaction evidence="1">
        <text>ATP + protein L-histidine = ADP + protein N-phospho-L-histidine.</text>
        <dbReference type="EC" id="2.7.13.3"/>
    </reaction>
</comment>
<dbReference type="InterPro" id="IPR005467">
    <property type="entry name" value="His_kinase_dom"/>
</dbReference>
<dbReference type="Gene3D" id="1.20.120.160">
    <property type="entry name" value="HPT domain"/>
    <property type="match status" value="1"/>
</dbReference>
<name>A0ABW6WBK0_9ACTN</name>
<dbReference type="SUPFAM" id="SSF52172">
    <property type="entry name" value="CheY-like"/>
    <property type="match status" value="1"/>
</dbReference>